<dbReference type="SUPFAM" id="SSF52343">
    <property type="entry name" value="Ferredoxin reductase-like, C-terminal NADP-linked domain"/>
    <property type="match status" value="1"/>
</dbReference>
<dbReference type="InterPro" id="IPR052128">
    <property type="entry name" value="Oxidoreductase_NAD-binding"/>
</dbReference>
<feature type="domain" description="FAD-binding FR-type" evidence="3">
    <location>
        <begin position="43"/>
        <end position="151"/>
    </location>
</feature>
<dbReference type="Gene3D" id="2.40.30.10">
    <property type="entry name" value="Translation factors"/>
    <property type="match status" value="1"/>
</dbReference>
<dbReference type="EMBL" id="CDHN01000007">
    <property type="protein sequence ID" value="CEJ94588.1"/>
    <property type="molecule type" value="Genomic_DNA"/>
</dbReference>
<gene>
    <name evidence="4" type="ORF">VHEMI10108</name>
</gene>
<dbReference type="GO" id="GO:0016491">
    <property type="term" value="F:oxidoreductase activity"/>
    <property type="evidence" value="ECO:0007669"/>
    <property type="project" value="UniProtKB-KW"/>
</dbReference>
<accession>A0A0A1TRK2</accession>
<evidence type="ECO:0000259" key="3">
    <source>
        <dbReference type="PROSITE" id="PS51384"/>
    </source>
</evidence>
<keyword evidence="5" id="KW-1185">Reference proteome</keyword>
<protein>
    <recommendedName>
        <fullName evidence="3">FAD-binding FR-type domain-containing protein</fullName>
    </recommendedName>
</protein>
<keyword evidence="1" id="KW-0560">Oxidoreductase</keyword>
<proteinExistence type="predicted"/>
<dbReference type="PROSITE" id="PS51384">
    <property type="entry name" value="FAD_FR"/>
    <property type="match status" value="1"/>
</dbReference>
<dbReference type="Gene3D" id="3.40.50.80">
    <property type="entry name" value="Nucleotide-binding domain of ferredoxin-NADP reductase (FNR) module"/>
    <property type="match status" value="1"/>
</dbReference>
<dbReference type="Proteomes" id="UP000039046">
    <property type="component" value="Unassembled WGS sequence"/>
</dbReference>
<evidence type="ECO:0000313" key="4">
    <source>
        <dbReference type="EMBL" id="CEJ94588.1"/>
    </source>
</evidence>
<sequence>MTASNVVKGKPFRADCARAAAEGIVFIHTPLSANTKIFCCSTQNLLDVELSAVSNITNRVRLLRLQLHTPIEFAAGQWLDTYVPGVVKAGGFTIVSQPADALRSVRPYLELAVQDSPGNPAAAWLWRGEAEIIGQTLQVRIGGSFVLPEISLLSSLKRIIFVAAGVGINPLISMLGYLEEQRIPGLEVSLLFGVRVLLGDEILFLDRIAAIFKPGKLRGCVRLFITPPETPATVPAYFHGIDVSLQQRRLTLDDILQELQKSGSVESRAVYLCGPPTMTDDIYAELTAARYADMLHPHNVCIEKWW</sequence>
<dbReference type="AlphaFoldDB" id="A0A0A1TRK2"/>
<dbReference type="InterPro" id="IPR017938">
    <property type="entry name" value="Riboflavin_synthase-like_b-brl"/>
</dbReference>
<name>A0A0A1TRK2_9HYPO</name>
<dbReference type="InterPro" id="IPR039261">
    <property type="entry name" value="FNR_nucleotide-bd"/>
</dbReference>
<evidence type="ECO:0000256" key="2">
    <source>
        <dbReference type="ARBA" id="ARBA00023027"/>
    </source>
</evidence>
<evidence type="ECO:0000256" key="1">
    <source>
        <dbReference type="ARBA" id="ARBA00023002"/>
    </source>
</evidence>
<reference evidence="4 5" key="1">
    <citation type="journal article" date="2015" name="Genome Announc.">
        <title>Draft Genome Sequence and Gene Annotation of the Entomopathogenic Fungus Verticillium hemipterigenum.</title>
        <authorList>
            <person name="Horn F."/>
            <person name="Habel A."/>
            <person name="Scharf D.H."/>
            <person name="Dworschak J."/>
            <person name="Brakhage A.A."/>
            <person name="Guthke R."/>
            <person name="Hertweck C."/>
            <person name="Linde J."/>
        </authorList>
    </citation>
    <scope>NUCLEOTIDE SEQUENCE [LARGE SCALE GENOMIC DNA]</scope>
</reference>
<evidence type="ECO:0000313" key="5">
    <source>
        <dbReference type="Proteomes" id="UP000039046"/>
    </source>
</evidence>
<dbReference type="PANTHER" id="PTHR46505:SF1">
    <property type="entry name" value="OXIDOREDUCTASE NAD-BINDING DOMAIN-CONTAINING PROTEIN 1"/>
    <property type="match status" value="1"/>
</dbReference>
<dbReference type="SUPFAM" id="SSF63380">
    <property type="entry name" value="Riboflavin synthase domain-like"/>
    <property type="match status" value="1"/>
</dbReference>
<dbReference type="OrthoDB" id="436496at2759"/>
<dbReference type="InterPro" id="IPR017927">
    <property type="entry name" value="FAD-bd_FR_type"/>
</dbReference>
<dbReference type="CDD" id="cd00322">
    <property type="entry name" value="FNR_like"/>
    <property type="match status" value="1"/>
</dbReference>
<dbReference type="PANTHER" id="PTHR46505">
    <property type="entry name" value="OXIDOREDUCTASE NAD-BINDING DOMAIN-CONTAINING PROTEIN 1"/>
    <property type="match status" value="1"/>
</dbReference>
<dbReference type="GO" id="GO:0005739">
    <property type="term" value="C:mitochondrion"/>
    <property type="evidence" value="ECO:0007669"/>
    <property type="project" value="TreeGrafter"/>
</dbReference>
<keyword evidence="2" id="KW-0520">NAD</keyword>
<dbReference type="STRING" id="1531966.A0A0A1TRK2"/>
<organism evidence="4 5">
    <name type="scientific">[Torrubiella] hemipterigena</name>
    <dbReference type="NCBI Taxonomy" id="1531966"/>
    <lineage>
        <taxon>Eukaryota</taxon>
        <taxon>Fungi</taxon>
        <taxon>Dikarya</taxon>
        <taxon>Ascomycota</taxon>
        <taxon>Pezizomycotina</taxon>
        <taxon>Sordariomycetes</taxon>
        <taxon>Hypocreomycetidae</taxon>
        <taxon>Hypocreales</taxon>
        <taxon>Clavicipitaceae</taxon>
        <taxon>Clavicipitaceae incertae sedis</taxon>
        <taxon>'Torrubiella' clade</taxon>
    </lineage>
</organism>